<dbReference type="EMBL" id="BAAAOG010000003">
    <property type="protein sequence ID" value="GAA1958168.1"/>
    <property type="molecule type" value="Genomic_DNA"/>
</dbReference>
<name>A0ABP5C8L6_9MICO</name>
<organism evidence="3 4">
    <name type="scientific">Microbacterium deminutum</name>
    <dbReference type="NCBI Taxonomy" id="344164"/>
    <lineage>
        <taxon>Bacteria</taxon>
        <taxon>Bacillati</taxon>
        <taxon>Actinomycetota</taxon>
        <taxon>Actinomycetes</taxon>
        <taxon>Micrococcales</taxon>
        <taxon>Microbacteriaceae</taxon>
        <taxon>Microbacterium</taxon>
    </lineage>
</organism>
<feature type="transmembrane region" description="Helical" evidence="2">
    <location>
        <begin position="173"/>
        <end position="196"/>
    </location>
</feature>
<reference evidence="4" key="1">
    <citation type="journal article" date="2019" name="Int. J. Syst. Evol. Microbiol.">
        <title>The Global Catalogue of Microorganisms (GCM) 10K type strain sequencing project: providing services to taxonomists for standard genome sequencing and annotation.</title>
        <authorList>
            <consortium name="The Broad Institute Genomics Platform"/>
            <consortium name="The Broad Institute Genome Sequencing Center for Infectious Disease"/>
            <person name="Wu L."/>
            <person name="Ma J."/>
        </authorList>
    </citation>
    <scope>NUCLEOTIDE SEQUENCE [LARGE SCALE GENOMIC DNA]</scope>
    <source>
        <strain evidence="4">JCM 14901</strain>
    </source>
</reference>
<comment type="caution">
    <text evidence="3">The sequence shown here is derived from an EMBL/GenBank/DDBJ whole genome shotgun (WGS) entry which is preliminary data.</text>
</comment>
<dbReference type="RefSeq" id="WP_344094205.1">
    <property type="nucleotide sequence ID" value="NZ_BAAAOG010000003.1"/>
</dbReference>
<dbReference type="Proteomes" id="UP001499933">
    <property type="component" value="Unassembled WGS sequence"/>
</dbReference>
<proteinExistence type="predicted"/>
<protein>
    <recommendedName>
        <fullName evidence="5">Yip1 domain-containing protein</fullName>
    </recommendedName>
</protein>
<feature type="region of interest" description="Disordered" evidence="1">
    <location>
        <begin position="1"/>
        <end position="60"/>
    </location>
</feature>
<evidence type="ECO:0000313" key="4">
    <source>
        <dbReference type="Proteomes" id="UP001499933"/>
    </source>
</evidence>
<keyword evidence="2" id="KW-0812">Transmembrane</keyword>
<accession>A0ABP5C8L6</accession>
<feature type="compositionally biased region" description="Pro residues" evidence="1">
    <location>
        <begin position="7"/>
        <end position="19"/>
    </location>
</feature>
<evidence type="ECO:0000256" key="1">
    <source>
        <dbReference type="SAM" id="MobiDB-lite"/>
    </source>
</evidence>
<keyword evidence="4" id="KW-1185">Reference proteome</keyword>
<keyword evidence="2" id="KW-1133">Transmembrane helix</keyword>
<feature type="transmembrane region" description="Helical" evidence="2">
    <location>
        <begin position="85"/>
        <end position="109"/>
    </location>
</feature>
<feature type="transmembrane region" description="Helical" evidence="2">
    <location>
        <begin position="145"/>
        <end position="166"/>
    </location>
</feature>
<evidence type="ECO:0000313" key="3">
    <source>
        <dbReference type="EMBL" id="GAA1958168.1"/>
    </source>
</evidence>
<evidence type="ECO:0008006" key="5">
    <source>
        <dbReference type="Google" id="ProtNLM"/>
    </source>
</evidence>
<keyword evidence="2" id="KW-0472">Membrane</keyword>
<sequence length="208" mass="20823">MSDPADPRPAVPPPIPRRPPAQRHPAPPSPAQPWAAPAAPPFGVPSGDTQHPRYAPPPGYSAAGAPSAGVAVTAPPRPAPRGFGLGLVALIVAIVAAVIPAILVSIATFEIGLGAGHELAMRPIDAGFEWSVLTPVRGWVLLAEVSFWVGTILGVWAIAQGLVAIVRNRGRGLAIAAVVVAVVGAIGYAVALQGFLTAGLAAGTSVGG</sequence>
<evidence type="ECO:0000256" key="2">
    <source>
        <dbReference type="SAM" id="Phobius"/>
    </source>
</evidence>
<gene>
    <name evidence="3" type="ORF">GCM10009776_20600</name>
</gene>